<keyword evidence="13" id="KW-0464">Manganese</keyword>
<evidence type="ECO:0000313" key="16">
    <source>
        <dbReference type="Proteomes" id="UP000823963"/>
    </source>
</evidence>
<dbReference type="InterPro" id="IPR000056">
    <property type="entry name" value="Ribul_P_3_epim-like"/>
</dbReference>
<comment type="caution">
    <text evidence="15">The sequence shown here is derived from an EMBL/GenBank/DDBJ whole genome shotgun (WGS) entry which is preliminary data.</text>
</comment>
<evidence type="ECO:0000256" key="6">
    <source>
        <dbReference type="ARBA" id="ARBA00009541"/>
    </source>
</evidence>
<gene>
    <name evidence="10 15" type="primary">rpe</name>
    <name evidence="15" type="ORF">H9861_03275</name>
</gene>
<dbReference type="InterPro" id="IPR013785">
    <property type="entry name" value="Aldolase_TIM"/>
</dbReference>
<evidence type="ECO:0000256" key="14">
    <source>
        <dbReference type="PIRSR" id="PIRSR001461-3"/>
    </source>
</evidence>
<dbReference type="Proteomes" id="UP000823963">
    <property type="component" value="Unassembled WGS sequence"/>
</dbReference>
<comment type="caution">
    <text evidence="10">Lacks conserved residue(s) required for the propagation of feature annotation.</text>
</comment>
<dbReference type="InterPro" id="IPR026019">
    <property type="entry name" value="Ribul_P_3_epim"/>
</dbReference>
<keyword evidence="10 11" id="KW-0119">Carbohydrate metabolism</keyword>
<evidence type="ECO:0000256" key="7">
    <source>
        <dbReference type="ARBA" id="ARBA00013188"/>
    </source>
</evidence>
<keyword evidence="8 10" id="KW-0479">Metal-binding</keyword>
<keyword evidence="13" id="KW-0862">Zinc</keyword>
<feature type="binding site" evidence="10 13">
    <location>
        <position position="32"/>
    </location>
    <ligand>
        <name>a divalent metal cation</name>
        <dbReference type="ChEBI" id="CHEBI:60240"/>
    </ligand>
</feature>
<comment type="cofactor">
    <cofactor evidence="4">
        <name>Zn(2+)</name>
        <dbReference type="ChEBI" id="CHEBI:29105"/>
    </cofactor>
</comment>
<dbReference type="PROSITE" id="PS01085">
    <property type="entry name" value="RIBUL_P_3_EPIMER_1"/>
    <property type="match status" value="1"/>
</dbReference>
<dbReference type="EMBL" id="DXFP01000025">
    <property type="protein sequence ID" value="HIX01755.1"/>
    <property type="molecule type" value="Genomic_DNA"/>
</dbReference>
<feature type="binding site" evidence="10 14">
    <location>
        <position position="63"/>
    </location>
    <ligand>
        <name>substrate</name>
    </ligand>
</feature>
<evidence type="ECO:0000256" key="11">
    <source>
        <dbReference type="PIRNR" id="PIRNR001461"/>
    </source>
</evidence>
<sequence length="219" mass="24232">MKIAPSILSANFLYLADQIKQIESEVEYLHIDIMDGHFVENLSFGPMIVSAVRQISKLKFDCHLMVQNPTNYIEKLKHAGADIVGVQVESTQHIHRLIDQIHQLDMQAEVVINPGTPITLIEPLLDEVDSILVMTVDPGAGGQKMITKCLKKVVTLNELREMNAFHYRIEIDGGVNAETIALAAKAGVDVAVAGSYVFGSTNPQLQIQKLMEESQIDEI</sequence>
<feature type="binding site" evidence="10 14">
    <location>
        <begin position="194"/>
        <end position="195"/>
    </location>
    <ligand>
        <name>substrate</name>
    </ligand>
</feature>
<dbReference type="PANTHER" id="PTHR11749">
    <property type="entry name" value="RIBULOSE-5-PHOSPHATE-3-EPIMERASE"/>
    <property type="match status" value="1"/>
</dbReference>
<name>A0A9D1UWN7_9LACO</name>
<evidence type="ECO:0000256" key="5">
    <source>
        <dbReference type="ARBA" id="ARBA00001954"/>
    </source>
</evidence>
<feature type="binding site" evidence="10">
    <location>
        <begin position="172"/>
        <end position="174"/>
    </location>
    <ligand>
        <name>substrate</name>
    </ligand>
</feature>
<proteinExistence type="inferred from homology"/>
<evidence type="ECO:0000256" key="13">
    <source>
        <dbReference type="PIRSR" id="PIRSR001461-2"/>
    </source>
</evidence>
<evidence type="ECO:0000256" key="2">
    <source>
        <dbReference type="ARBA" id="ARBA00001936"/>
    </source>
</evidence>
<reference evidence="15" key="2">
    <citation type="submission" date="2021-04" db="EMBL/GenBank/DDBJ databases">
        <authorList>
            <person name="Gilroy R."/>
        </authorList>
    </citation>
    <scope>NUCLEOTIDE SEQUENCE</scope>
    <source>
        <strain evidence="15">6627</strain>
    </source>
</reference>
<evidence type="ECO:0000256" key="1">
    <source>
        <dbReference type="ARBA" id="ARBA00001782"/>
    </source>
</evidence>
<feature type="active site" description="Proton donor" evidence="10 12">
    <location>
        <position position="172"/>
    </location>
</feature>
<evidence type="ECO:0000256" key="10">
    <source>
        <dbReference type="HAMAP-Rule" id="MF_02227"/>
    </source>
</evidence>
<protein>
    <recommendedName>
        <fullName evidence="7 10">Ribulose-phosphate 3-epimerase</fullName>
        <ecNumber evidence="7 10">5.1.3.1</ecNumber>
    </recommendedName>
</protein>
<evidence type="ECO:0000256" key="8">
    <source>
        <dbReference type="ARBA" id="ARBA00022723"/>
    </source>
</evidence>
<feature type="binding site" evidence="10 13">
    <location>
        <position position="30"/>
    </location>
    <ligand>
        <name>a divalent metal cation</name>
        <dbReference type="ChEBI" id="CHEBI:60240"/>
    </ligand>
</feature>
<dbReference type="PROSITE" id="PS01086">
    <property type="entry name" value="RIBUL_P_3_EPIMER_2"/>
    <property type="match status" value="1"/>
</dbReference>
<comment type="catalytic activity">
    <reaction evidence="1 10 11">
        <text>D-ribulose 5-phosphate = D-xylulose 5-phosphate</text>
        <dbReference type="Rhea" id="RHEA:13677"/>
        <dbReference type="ChEBI" id="CHEBI:57737"/>
        <dbReference type="ChEBI" id="CHEBI:58121"/>
        <dbReference type="EC" id="5.1.3.1"/>
    </reaction>
</comment>
<dbReference type="Pfam" id="PF00834">
    <property type="entry name" value="Ribul_P_3_epim"/>
    <property type="match status" value="1"/>
</dbReference>
<accession>A0A9D1UWN7</accession>
<dbReference type="GO" id="GO:0006098">
    <property type="term" value="P:pentose-phosphate shunt"/>
    <property type="evidence" value="ECO:0007669"/>
    <property type="project" value="UniProtKB-UniRule"/>
</dbReference>
<dbReference type="CDD" id="cd00429">
    <property type="entry name" value="RPE"/>
    <property type="match status" value="1"/>
</dbReference>
<dbReference type="InterPro" id="IPR011060">
    <property type="entry name" value="RibuloseP-bd_barrel"/>
</dbReference>
<reference evidence="15" key="1">
    <citation type="journal article" date="2021" name="PeerJ">
        <title>Extensive microbial diversity within the chicken gut microbiome revealed by metagenomics and culture.</title>
        <authorList>
            <person name="Gilroy R."/>
            <person name="Ravi A."/>
            <person name="Getino M."/>
            <person name="Pursley I."/>
            <person name="Horton D.L."/>
            <person name="Alikhan N.F."/>
            <person name="Baker D."/>
            <person name="Gharbi K."/>
            <person name="Hall N."/>
            <person name="Watson M."/>
            <person name="Adriaenssens E.M."/>
            <person name="Foster-Nyarko E."/>
            <person name="Jarju S."/>
            <person name="Secka A."/>
            <person name="Antonio M."/>
            <person name="Oren A."/>
            <person name="Chaudhuri R.R."/>
            <person name="La Ragione R."/>
            <person name="Hildebrand F."/>
            <person name="Pallen M.J."/>
        </authorList>
    </citation>
    <scope>NUCLEOTIDE SEQUENCE</scope>
    <source>
        <strain evidence="15">6627</strain>
    </source>
</reference>
<organism evidence="15 16">
    <name type="scientific">Candidatus Ligilactobacillus excrementigallinarum</name>
    <dbReference type="NCBI Taxonomy" id="2838641"/>
    <lineage>
        <taxon>Bacteria</taxon>
        <taxon>Bacillati</taxon>
        <taxon>Bacillota</taxon>
        <taxon>Bacilli</taxon>
        <taxon>Lactobacillales</taxon>
        <taxon>Lactobacillaceae</taxon>
        <taxon>Ligilactobacillus</taxon>
    </lineage>
</organism>
<comment type="similarity">
    <text evidence="6 10 11">Belongs to the ribulose-phosphate 3-epimerase family.</text>
</comment>
<dbReference type="EC" id="5.1.3.1" evidence="7 10"/>
<evidence type="ECO:0000256" key="12">
    <source>
        <dbReference type="PIRSR" id="PIRSR001461-1"/>
    </source>
</evidence>
<comment type="cofactor">
    <cofactor evidence="10 13">
        <name>a divalent metal cation</name>
        <dbReference type="ChEBI" id="CHEBI:60240"/>
    </cofactor>
    <text evidence="10 13">Binds 1 divalent metal cation per subunit.</text>
</comment>
<dbReference type="GO" id="GO:0019323">
    <property type="term" value="P:pentose catabolic process"/>
    <property type="evidence" value="ECO:0007669"/>
    <property type="project" value="UniProtKB-UniRule"/>
</dbReference>
<comment type="cofactor">
    <cofactor evidence="3">
        <name>Co(2+)</name>
        <dbReference type="ChEBI" id="CHEBI:48828"/>
    </cofactor>
</comment>
<dbReference type="FunFam" id="3.20.20.70:FF:000004">
    <property type="entry name" value="Ribulose-phosphate 3-epimerase"/>
    <property type="match status" value="1"/>
</dbReference>
<dbReference type="GO" id="GO:0046872">
    <property type="term" value="F:metal ion binding"/>
    <property type="evidence" value="ECO:0007669"/>
    <property type="project" value="UniProtKB-UniRule"/>
</dbReference>
<comment type="pathway">
    <text evidence="10">Carbohydrate degradation.</text>
</comment>
<dbReference type="NCBIfam" id="TIGR01163">
    <property type="entry name" value="rpe"/>
    <property type="match status" value="1"/>
</dbReference>
<comment type="cofactor">
    <cofactor evidence="2">
        <name>Mn(2+)</name>
        <dbReference type="ChEBI" id="CHEBI:29035"/>
    </cofactor>
</comment>
<comment type="function">
    <text evidence="10">Catalyzes the reversible epimerization of D-ribulose 5-phosphate to D-xylulose 5-phosphate.</text>
</comment>
<keyword evidence="13" id="KW-0170">Cobalt</keyword>
<dbReference type="Gene3D" id="3.20.20.70">
    <property type="entry name" value="Aldolase class I"/>
    <property type="match status" value="1"/>
</dbReference>
<dbReference type="GO" id="GO:0005737">
    <property type="term" value="C:cytoplasm"/>
    <property type="evidence" value="ECO:0007669"/>
    <property type="project" value="UniProtKB-ARBA"/>
</dbReference>
<dbReference type="NCBIfam" id="NF004076">
    <property type="entry name" value="PRK05581.1-4"/>
    <property type="match status" value="1"/>
</dbReference>
<evidence type="ECO:0000256" key="3">
    <source>
        <dbReference type="ARBA" id="ARBA00001941"/>
    </source>
</evidence>
<feature type="binding site" evidence="10 13">
    <location>
        <position position="63"/>
    </location>
    <ligand>
        <name>a divalent metal cation</name>
        <dbReference type="ChEBI" id="CHEBI:60240"/>
    </ligand>
</feature>
<evidence type="ECO:0000256" key="4">
    <source>
        <dbReference type="ARBA" id="ARBA00001947"/>
    </source>
</evidence>
<feature type="active site" description="Proton acceptor" evidence="10 12">
    <location>
        <position position="32"/>
    </location>
</feature>
<evidence type="ECO:0000313" key="15">
    <source>
        <dbReference type="EMBL" id="HIX01755.1"/>
    </source>
</evidence>
<keyword evidence="9 10" id="KW-0413">Isomerase</keyword>
<feature type="binding site" evidence="10 13">
    <location>
        <position position="172"/>
    </location>
    <ligand>
        <name>a divalent metal cation</name>
        <dbReference type="ChEBI" id="CHEBI:60240"/>
    </ligand>
</feature>
<dbReference type="SUPFAM" id="SSF51366">
    <property type="entry name" value="Ribulose-phoshate binding barrel"/>
    <property type="match status" value="1"/>
</dbReference>
<dbReference type="HAMAP" id="MF_02227">
    <property type="entry name" value="RPE"/>
    <property type="match status" value="1"/>
</dbReference>
<feature type="binding site" evidence="10 14">
    <location>
        <position position="6"/>
    </location>
    <ligand>
        <name>substrate</name>
    </ligand>
</feature>
<dbReference type="PIRSF" id="PIRSF001461">
    <property type="entry name" value="RPE"/>
    <property type="match status" value="1"/>
</dbReference>
<dbReference type="GO" id="GO:0004750">
    <property type="term" value="F:D-ribulose-phosphate 3-epimerase activity"/>
    <property type="evidence" value="ECO:0007669"/>
    <property type="project" value="UniProtKB-UniRule"/>
</dbReference>
<feature type="binding site" evidence="14">
    <location>
        <begin position="139"/>
        <end position="142"/>
    </location>
    <ligand>
        <name>substrate</name>
    </ligand>
</feature>
<comment type="cofactor">
    <cofactor evidence="5">
        <name>Fe(2+)</name>
        <dbReference type="ChEBI" id="CHEBI:29033"/>
    </cofactor>
</comment>
<evidence type="ECO:0000256" key="9">
    <source>
        <dbReference type="ARBA" id="ARBA00023235"/>
    </source>
</evidence>
<feature type="binding site" evidence="14">
    <location>
        <position position="174"/>
    </location>
    <ligand>
        <name>substrate</name>
    </ligand>
</feature>
<dbReference type="AlphaFoldDB" id="A0A9D1UWN7"/>